<protein>
    <recommendedName>
        <fullName evidence="3">Virion structural protein</fullName>
    </recommendedName>
</protein>
<name>A0A0M3N0K3_9CAUD</name>
<organism evidence="1 2">
    <name type="scientific">Stenotrophomonas phage vB_SmaS-DLP_1</name>
    <dbReference type="NCBI Taxonomy" id="1642588"/>
    <lineage>
        <taxon>Viruses</taxon>
        <taxon>Duplodnaviria</taxon>
        <taxon>Heunggongvirae</taxon>
        <taxon>Uroviricota</taxon>
        <taxon>Caudoviricetes</taxon>
        <taxon>Jondennisvirinae</taxon>
        <taxon>Septimatrevirus</taxon>
        <taxon>Septimatrevirus DLP1</taxon>
    </lineage>
</organism>
<evidence type="ECO:0000313" key="2">
    <source>
        <dbReference type="Proteomes" id="UP000222392"/>
    </source>
</evidence>
<evidence type="ECO:0008006" key="3">
    <source>
        <dbReference type="Google" id="ProtNLM"/>
    </source>
</evidence>
<dbReference type="GeneID" id="77609574"/>
<dbReference type="RefSeq" id="YP_010597906.1">
    <property type="nucleotide sequence ID" value="NC_069751.1"/>
</dbReference>
<dbReference type="EMBL" id="KR537872">
    <property type="protein sequence ID" value="AKI28819.1"/>
    <property type="molecule type" value="Genomic_DNA"/>
</dbReference>
<proteinExistence type="predicted"/>
<accession>A0A0M3N0K3</accession>
<reference evidence="1 2" key="1">
    <citation type="journal article" date="2015" name="BMC Genomics">
        <title>The isolation and characterization of two Stenotrophomonas maltophilia bacteriophages capable of cross-taxonomic order infectivity.</title>
        <authorList>
            <person name="Peters D.L."/>
            <person name="Lynch K.H."/>
            <person name="Stothard P."/>
            <person name="Dennis J.J."/>
        </authorList>
    </citation>
    <scope>NUCLEOTIDE SEQUENCE [LARGE SCALE GENOMIC DNA]</scope>
</reference>
<keyword evidence="2" id="KW-1185">Reference proteome</keyword>
<dbReference type="KEGG" id="vg:77609574"/>
<evidence type="ECO:0000313" key="1">
    <source>
        <dbReference type="EMBL" id="AKI28819.1"/>
    </source>
</evidence>
<dbReference type="Proteomes" id="UP000222392">
    <property type="component" value="Segment"/>
</dbReference>
<sequence>MATKKVVYFTAGINATSGELADIAKLNAAAVPQYEVLVANGAANAEYGETDRIIPADFIAGTIPDVYRVDGDPLEDPVYPEIDPDAIPNQALTATQAIVEDEQVLNVDGGGTVTLTLTIADGVITGVVYAAGE</sequence>